<evidence type="ECO:0000256" key="1">
    <source>
        <dbReference type="SAM" id="MobiDB-lite"/>
    </source>
</evidence>
<evidence type="ECO:0000259" key="2">
    <source>
        <dbReference type="Pfam" id="PF01548"/>
    </source>
</evidence>
<name>A0A920CWS7_9BACL</name>
<dbReference type="EMBL" id="BORT01000071">
    <property type="protein sequence ID" value="GIO51673.1"/>
    <property type="molecule type" value="Genomic_DNA"/>
</dbReference>
<dbReference type="GO" id="GO:0006313">
    <property type="term" value="P:DNA transposition"/>
    <property type="evidence" value="ECO:0007669"/>
    <property type="project" value="InterPro"/>
</dbReference>
<evidence type="ECO:0000313" key="4">
    <source>
        <dbReference type="EMBL" id="GIO51673.1"/>
    </source>
</evidence>
<dbReference type="RefSeq" id="WP_237099960.1">
    <property type="nucleotide sequence ID" value="NZ_AP025343.1"/>
</dbReference>
<reference evidence="4 5" key="1">
    <citation type="submission" date="2021-03" db="EMBL/GenBank/DDBJ databases">
        <title>Antimicrobial resistance genes in bacteria isolated from Japanese honey, and their potential for conferring macrolide and lincosamide resistance in the American foulbrood pathogen Paenibacillus larvae.</title>
        <authorList>
            <person name="Okamoto M."/>
            <person name="Kumagai M."/>
            <person name="Kanamori H."/>
            <person name="Takamatsu D."/>
        </authorList>
    </citation>
    <scope>NUCLEOTIDE SEQUENCE [LARGE SCALE GENOMIC DNA]</scope>
    <source>
        <strain evidence="4 5">J34TS1</strain>
    </source>
</reference>
<dbReference type="Proteomes" id="UP000682811">
    <property type="component" value="Unassembled WGS sequence"/>
</dbReference>
<dbReference type="PANTHER" id="PTHR33055:SF15">
    <property type="entry name" value="TRANSPOSASE-RELATED"/>
    <property type="match status" value="1"/>
</dbReference>
<feature type="compositionally biased region" description="Basic and acidic residues" evidence="1">
    <location>
        <begin position="300"/>
        <end position="315"/>
    </location>
</feature>
<feature type="domain" description="Transposase IS116/IS110/IS902 C-terminal" evidence="3">
    <location>
        <begin position="254"/>
        <end position="310"/>
    </location>
</feature>
<feature type="domain" description="Transposase IS110-like N-terminal" evidence="2">
    <location>
        <begin position="9"/>
        <end position="155"/>
    </location>
</feature>
<dbReference type="Pfam" id="PF02371">
    <property type="entry name" value="Transposase_20"/>
    <property type="match status" value="1"/>
</dbReference>
<sequence length="315" mass="36011">MDAILERCAGLDVHQDNIVVCLLSGPLEKKPSKEIQTFGTTTKELLQLQEWLLARECTHVAMESTGVYWKPIWNVLEDTCELTLANPTRIKNVPGRKTDYNDAEWIARLHRSGLIEKSFVPHKDIRDLRDLTRYRRKLLQNVTQEKNRVHKILQDANLKLTTFMSDIFGVSGRALLESIVNGEVLDEKQVRDMVKSTLKRKVPKLMESLNGRLRIHHRNMIRRHLEHIVYLEKEIVELEAEIDSLLTPHHLEMELLDTIPGINHDAAASIVAELGTDMSQFPSDGHVSSWAGVCPANHESNGKKKEKRTNEEVEG</sequence>
<dbReference type="GO" id="GO:0004803">
    <property type="term" value="F:transposase activity"/>
    <property type="evidence" value="ECO:0007669"/>
    <property type="project" value="InterPro"/>
</dbReference>
<organism evidence="4 5">
    <name type="scientific">Paenibacillus azoreducens</name>
    <dbReference type="NCBI Taxonomy" id="116718"/>
    <lineage>
        <taxon>Bacteria</taxon>
        <taxon>Bacillati</taxon>
        <taxon>Bacillota</taxon>
        <taxon>Bacilli</taxon>
        <taxon>Bacillales</taxon>
        <taxon>Paenibacillaceae</taxon>
        <taxon>Paenibacillus</taxon>
    </lineage>
</organism>
<evidence type="ECO:0000313" key="5">
    <source>
        <dbReference type="Proteomes" id="UP000682811"/>
    </source>
</evidence>
<accession>A0A920CWS7</accession>
<dbReference type="InterPro" id="IPR047650">
    <property type="entry name" value="Transpos_IS110"/>
</dbReference>
<keyword evidence="5" id="KW-1185">Reference proteome</keyword>
<dbReference type="AlphaFoldDB" id="A0A920CWS7"/>
<comment type="caution">
    <text evidence="4">The sequence shown here is derived from an EMBL/GenBank/DDBJ whole genome shotgun (WGS) entry which is preliminary data.</text>
</comment>
<protein>
    <submittedName>
        <fullName evidence="4">IS110 family transposase</fullName>
    </submittedName>
</protein>
<proteinExistence type="predicted"/>
<dbReference type="InterPro" id="IPR003346">
    <property type="entry name" value="Transposase_20"/>
</dbReference>
<dbReference type="Pfam" id="PF01548">
    <property type="entry name" value="DEDD_Tnp_IS110"/>
    <property type="match status" value="1"/>
</dbReference>
<gene>
    <name evidence="4" type="ORF">J34TS1_64380</name>
</gene>
<dbReference type="GO" id="GO:0003677">
    <property type="term" value="F:DNA binding"/>
    <property type="evidence" value="ECO:0007669"/>
    <property type="project" value="InterPro"/>
</dbReference>
<dbReference type="InterPro" id="IPR002525">
    <property type="entry name" value="Transp_IS110-like_N"/>
</dbReference>
<feature type="region of interest" description="Disordered" evidence="1">
    <location>
        <begin position="293"/>
        <end position="315"/>
    </location>
</feature>
<dbReference type="PANTHER" id="PTHR33055">
    <property type="entry name" value="TRANSPOSASE FOR INSERTION SEQUENCE ELEMENT IS1111A"/>
    <property type="match status" value="1"/>
</dbReference>
<evidence type="ECO:0000259" key="3">
    <source>
        <dbReference type="Pfam" id="PF02371"/>
    </source>
</evidence>
<dbReference type="NCBIfam" id="NF033542">
    <property type="entry name" value="transpos_IS110"/>
    <property type="match status" value="1"/>
</dbReference>